<dbReference type="PANTHER" id="PTHR34220">
    <property type="entry name" value="SENSOR HISTIDINE KINASE YPDA"/>
    <property type="match status" value="1"/>
</dbReference>
<dbReference type="Proteomes" id="UP000680067">
    <property type="component" value="Unassembled WGS sequence"/>
</dbReference>
<keyword evidence="1" id="KW-1133">Transmembrane helix</keyword>
<feature type="transmembrane region" description="Helical" evidence="1">
    <location>
        <begin position="163"/>
        <end position="184"/>
    </location>
</feature>
<evidence type="ECO:0000256" key="1">
    <source>
        <dbReference type="SAM" id="Phobius"/>
    </source>
</evidence>
<dbReference type="InterPro" id="IPR010559">
    <property type="entry name" value="Sig_transdc_His_kin_internal"/>
</dbReference>
<organism evidence="3 4">
    <name type="scientific">Undibacterium luofuense</name>
    <dbReference type="NCBI Taxonomy" id="2828733"/>
    <lineage>
        <taxon>Bacteria</taxon>
        <taxon>Pseudomonadati</taxon>
        <taxon>Pseudomonadota</taxon>
        <taxon>Betaproteobacteria</taxon>
        <taxon>Burkholderiales</taxon>
        <taxon>Oxalobacteraceae</taxon>
        <taxon>Undibacterium</taxon>
    </lineage>
</organism>
<evidence type="ECO:0000313" key="4">
    <source>
        <dbReference type="Proteomes" id="UP000680067"/>
    </source>
</evidence>
<gene>
    <name evidence="3" type="ORF">KDM89_17005</name>
</gene>
<dbReference type="EMBL" id="JAGSPN010000015">
    <property type="protein sequence ID" value="MBR7783848.1"/>
    <property type="molecule type" value="Genomic_DNA"/>
</dbReference>
<keyword evidence="3" id="KW-0808">Transferase</keyword>
<dbReference type="SUPFAM" id="SSF55874">
    <property type="entry name" value="ATPase domain of HSP90 chaperone/DNA topoisomerase II/histidine kinase"/>
    <property type="match status" value="1"/>
</dbReference>
<dbReference type="Pfam" id="PF06580">
    <property type="entry name" value="His_kinase"/>
    <property type="match status" value="1"/>
</dbReference>
<keyword evidence="1" id="KW-0472">Membrane</keyword>
<dbReference type="InterPro" id="IPR050640">
    <property type="entry name" value="Bact_2-comp_sensor_kinase"/>
</dbReference>
<dbReference type="GO" id="GO:0000155">
    <property type="term" value="F:phosphorelay sensor kinase activity"/>
    <property type="evidence" value="ECO:0007669"/>
    <property type="project" value="InterPro"/>
</dbReference>
<dbReference type="AlphaFoldDB" id="A0A941I9I0"/>
<dbReference type="Gene3D" id="3.30.565.10">
    <property type="entry name" value="Histidine kinase-like ATPase, C-terminal domain"/>
    <property type="match status" value="1"/>
</dbReference>
<sequence>MLQQLTNRYKTWDAEIMADLRAMSEGKPAAGRSTFLRCSLKKLSHIELLQIYHFCQKWRGRLLWTRLLQMTGLFLIMGLALYLYKPGKTLTGALVIGQILGWSVSFAAFSIWFNYRQLVTRPFRIIAMGTGGMAFGVLVANISFSLSSGRPVLQTLQNDWAGLTQLCLVVGAVYALLLGGIAVIRNQSYEMMNAQLSFDAERERHARQQTETELRLLRAQIEPHFLFNTLGAVQQLALRDGQRAAELTGNLITFLRASLSEIRADQVTLQEECELIRAYLHVMQVRMGTRLQFAIDLPVRFQAVRIPSMLILTMVENAIKHGIEPSVNPGQIQIRVASDAGNICILTEDNGVGLSEVQTGGTGLQNSRERLQLMFGNAAELAIYERAEGGVCAAVTIPDTTTTGQST</sequence>
<comment type="caution">
    <text evidence="3">The sequence shown here is derived from an EMBL/GenBank/DDBJ whole genome shotgun (WGS) entry which is preliminary data.</text>
</comment>
<dbReference type="PANTHER" id="PTHR34220:SF9">
    <property type="entry name" value="SIGNAL TRANSDUCTION HISTIDINE KINASE INTERNAL REGION DOMAIN-CONTAINING PROTEIN"/>
    <property type="match status" value="1"/>
</dbReference>
<keyword evidence="4" id="KW-1185">Reference proteome</keyword>
<feature type="transmembrane region" description="Helical" evidence="1">
    <location>
        <begin position="67"/>
        <end position="84"/>
    </location>
</feature>
<keyword evidence="3" id="KW-0418">Kinase</keyword>
<feature type="transmembrane region" description="Helical" evidence="1">
    <location>
        <begin position="125"/>
        <end position="143"/>
    </location>
</feature>
<name>A0A941I9I0_9BURK</name>
<feature type="transmembrane region" description="Helical" evidence="1">
    <location>
        <begin position="90"/>
        <end position="113"/>
    </location>
</feature>
<dbReference type="InterPro" id="IPR036890">
    <property type="entry name" value="HATPase_C_sf"/>
</dbReference>
<accession>A0A941I9I0</accession>
<evidence type="ECO:0000313" key="3">
    <source>
        <dbReference type="EMBL" id="MBR7783848.1"/>
    </source>
</evidence>
<feature type="domain" description="Signal transduction histidine kinase internal region" evidence="2">
    <location>
        <begin position="213"/>
        <end position="291"/>
    </location>
</feature>
<dbReference type="RefSeq" id="WP_212689121.1">
    <property type="nucleotide sequence ID" value="NZ_JAGSPN010000015.1"/>
</dbReference>
<evidence type="ECO:0000259" key="2">
    <source>
        <dbReference type="Pfam" id="PF06580"/>
    </source>
</evidence>
<dbReference type="GO" id="GO:0016020">
    <property type="term" value="C:membrane"/>
    <property type="evidence" value="ECO:0007669"/>
    <property type="project" value="InterPro"/>
</dbReference>
<proteinExistence type="predicted"/>
<reference evidence="3" key="1">
    <citation type="submission" date="2021-04" db="EMBL/GenBank/DDBJ databases">
        <title>novel species isolated from subtropical streams in China.</title>
        <authorList>
            <person name="Lu H."/>
        </authorList>
    </citation>
    <scope>NUCLEOTIDE SEQUENCE</scope>
    <source>
        <strain evidence="3">LFS511W</strain>
    </source>
</reference>
<protein>
    <submittedName>
        <fullName evidence="3">Histidine kinase</fullName>
    </submittedName>
</protein>
<keyword evidence="1" id="KW-0812">Transmembrane</keyword>